<name>A0ABT2JBY7_9PSEU</name>
<organism evidence="2 3">
    <name type="scientific">Actinophytocola gossypii</name>
    <dbReference type="NCBI Taxonomy" id="2812003"/>
    <lineage>
        <taxon>Bacteria</taxon>
        <taxon>Bacillati</taxon>
        <taxon>Actinomycetota</taxon>
        <taxon>Actinomycetes</taxon>
        <taxon>Pseudonocardiales</taxon>
        <taxon>Pseudonocardiaceae</taxon>
    </lineage>
</organism>
<keyword evidence="1" id="KW-0812">Transmembrane</keyword>
<proteinExistence type="predicted"/>
<dbReference type="Proteomes" id="UP001156441">
    <property type="component" value="Unassembled WGS sequence"/>
</dbReference>
<feature type="transmembrane region" description="Helical" evidence="1">
    <location>
        <begin position="65"/>
        <end position="90"/>
    </location>
</feature>
<accession>A0ABT2JBY7</accession>
<dbReference type="EMBL" id="JAFFZE010000015">
    <property type="protein sequence ID" value="MCT2585377.1"/>
    <property type="molecule type" value="Genomic_DNA"/>
</dbReference>
<comment type="caution">
    <text evidence="2">The sequence shown here is derived from an EMBL/GenBank/DDBJ whole genome shotgun (WGS) entry which is preliminary data.</text>
</comment>
<evidence type="ECO:0000313" key="2">
    <source>
        <dbReference type="EMBL" id="MCT2585377.1"/>
    </source>
</evidence>
<evidence type="ECO:0008006" key="4">
    <source>
        <dbReference type="Google" id="ProtNLM"/>
    </source>
</evidence>
<keyword evidence="3" id="KW-1185">Reference proteome</keyword>
<evidence type="ECO:0000256" key="1">
    <source>
        <dbReference type="SAM" id="Phobius"/>
    </source>
</evidence>
<feature type="transmembrane region" description="Helical" evidence="1">
    <location>
        <begin position="102"/>
        <end position="124"/>
    </location>
</feature>
<sequence>MRPAQPRVLRRLRRPAAGVVEEDGTWVDRSPPGDRELIALELRARRAEIDARADARRHFLRMQTWILVGTGSLIVLVILVLVVGLWVGAISPKFAIELARTALPVLLGAAATIVGAFFGVGSVLNPGNGFEIPRRSRDRE</sequence>
<keyword evidence="1" id="KW-0472">Membrane</keyword>
<keyword evidence="1" id="KW-1133">Transmembrane helix</keyword>
<protein>
    <recommendedName>
        <fullName evidence="4">Phage holin family protein</fullName>
    </recommendedName>
</protein>
<gene>
    <name evidence="2" type="ORF">JT362_19850</name>
</gene>
<dbReference type="RefSeq" id="WP_260192932.1">
    <property type="nucleotide sequence ID" value="NZ_JAFFZE010000015.1"/>
</dbReference>
<evidence type="ECO:0000313" key="3">
    <source>
        <dbReference type="Proteomes" id="UP001156441"/>
    </source>
</evidence>
<reference evidence="2 3" key="1">
    <citation type="submission" date="2021-02" db="EMBL/GenBank/DDBJ databases">
        <title>Actinophytocola xerophila sp. nov., isolated from soil of cotton cropping field.</title>
        <authorList>
            <person name="Huang R."/>
            <person name="Chen X."/>
            <person name="Ge X."/>
            <person name="Liu W."/>
        </authorList>
    </citation>
    <scope>NUCLEOTIDE SEQUENCE [LARGE SCALE GENOMIC DNA]</scope>
    <source>
        <strain evidence="2 3">S1-96</strain>
    </source>
</reference>